<dbReference type="AlphaFoldDB" id="A0AAV9G0N1"/>
<reference evidence="2" key="2">
    <citation type="submission" date="2023-05" db="EMBL/GenBank/DDBJ databases">
        <authorList>
            <consortium name="Lawrence Berkeley National Laboratory"/>
            <person name="Steindorff A."/>
            <person name="Hensen N."/>
            <person name="Bonometti L."/>
            <person name="Westerberg I."/>
            <person name="Brannstrom I.O."/>
            <person name="Guillou S."/>
            <person name="Cros-Aarteil S."/>
            <person name="Calhoun S."/>
            <person name="Haridas S."/>
            <person name="Kuo A."/>
            <person name="Mondo S."/>
            <person name="Pangilinan J."/>
            <person name="Riley R."/>
            <person name="Labutti K."/>
            <person name="Andreopoulos B."/>
            <person name="Lipzen A."/>
            <person name="Chen C."/>
            <person name="Yanf M."/>
            <person name="Daum C."/>
            <person name="Ng V."/>
            <person name="Clum A."/>
            <person name="Ohm R."/>
            <person name="Martin F."/>
            <person name="Silar P."/>
            <person name="Natvig D."/>
            <person name="Lalanne C."/>
            <person name="Gautier V."/>
            <person name="Ament-Velasquez S.L."/>
            <person name="Kruys A."/>
            <person name="Hutchinson M.I."/>
            <person name="Powell A.J."/>
            <person name="Barry K."/>
            <person name="Miller A.N."/>
            <person name="Grigoriev I.V."/>
            <person name="Debuchy R."/>
            <person name="Gladieux P."/>
            <person name="Thoren M.H."/>
            <person name="Johannesson H."/>
        </authorList>
    </citation>
    <scope>NUCLEOTIDE SEQUENCE</scope>
    <source>
        <strain evidence="2">PSN243</strain>
    </source>
</reference>
<feature type="compositionally biased region" description="Basic and acidic residues" evidence="1">
    <location>
        <begin position="133"/>
        <end position="142"/>
    </location>
</feature>
<dbReference type="Proteomes" id="UP001321760">
    <property type="component" value="Unassembled WGS sequence"/>
</dbReference>
<feature type="compositionally biased region" description="Polar residues" evidence="1">
    <location>
        <begin position="19"/>
        <end position="49"/>
    </location>
</feature>
<organism evidence="2 3">
    <name type="scientific">Podospora aff. communis PSN243</name>
    <dbReference type="NCBI Taxonomy" id="3040156"/>
    <lineage>
        <taxon>Eukaryota</taxon>
        <taxon>Fungi</taxon>
        <taxon>Dikarya</taxon>
        <taxon>Ascomycota</taxon>
        <taxon>Pezizomycotina</taxon>
        <taxon>Sordariomycetes</taxon>
        <taxon>Sordariomycetidae</taxon>
        <taxon>Sordariales</taxon>
        <taxon>Podosporaceae</taxon>
        <taxon>Podospora</taxon>
    </lineage>
</organism>
<evidence type="ECO:0000313" key="3">
    <source>
        <dbReference type="Proteomes" id="UP001321760"/>
    </source>
</evidence>
<accession>A0AAV9G0N1</accession>
<evidence type="ECO:0000313" key="2">
    <source>
        <dbReference type="EMBL" id="KAK4442548.1"/>
    </source>
</evidence>
<keyword evidence="3" id="KW-1185">Reference proteome</keyword>
<reference evidence="2" key="1">
    <citation type="journal article" date="2023" name="Mol. Phylogenet. Evol.">
        <title>Genome-scale phylogeny and comparative genomics of the fungal order Sordariales.</title>
        <authorList>
            <person name="Hensen N."/>
            <person name="Bonometti L."/>
            <person name="Westerberg I."/>
            <person name="Brannstrom I.O."/>
            <person name="Guillou S."/>
            <person name="Cros-Aarteil S."/>
            <person name="Calhoun S."/>
            <person name="Haridas S."/>
            <person name="Kuo A."/>
            <person name="Mondo S."/>
            <person name="Pangilinan J."/>
            <person name="Riley R."/>
            <person name="LaButti K."/>
            <person name="Andreopoulos B."/>
            <person name="Lipzen A."/>
            <person name="Chen C."/>
            <person name="Yan M."/>
            <person name="Daum C."/>
            <person name="Ng V."/>
            <person name="Clum A."/>
            <person name="Steindorff A."/>
            <person name="Ohm R.A."/>
            <person name="Martin F."/>
            <person name="Silar P."/>
            <person name="Natvig D.O."/>
            <person name="Lalanne C."/>
            <person name="Gautier V."/>
            <person name="Ament-Velasquez S.L."/>
            <person name="Kruys A."/>
            <person name="Hutchinson M.I."/>
            <person name="Powell A.J."/>
            <person name="Barry K."/>
            <person name="Miller A.N."/>
            <person name="Grigoriev I.V."/>
            <person name="Debuchy R."/>
            <person name="Gladieux P."/>
            <person name="Hiltunen Thoren M."/>
            <person name="Johannesson H."/>
        </authorList>
    </citation>
    <scope>NUCLEOTIDE SEQUENCE</scope>
    <source>
        <strain evidence="2">PSN243</strain>
    </source>
</reference>
<proteinExistence type="predicted"/>
<feature type="region of interest" description="Disordered" evidence="1">
    <location>
        <begin position="133"/>
        <end position="169"/>
    </location>
</feature>
<dbReference type="EMBL" id="MU866013">
    <property type="protein sequence ID" value="KAK4442548.1"/>
    <property type="molecule type" value="Genomic_DNA"/>
</dbReference>
<feature type="compositionally biased region" description="Basic and acidic residues" evidence="1">
    <location>
        <begin position="55"/>
        <end position="64"/>
    </location>
</feature>
<protein>
    <submittedName>
        <fullName evidence="2">Uncharacterized protein</fullName>
    </submittedName>
</protein>
<feature type="compositionally biased region" description="Polar residues" evidence="1">
    <location>
        <begin position="145"/>
        <end position="165"/>
    </location>
</feature>
<sequence length="199" mass="22857">MAFPWMCCGKRPDKGVQAPASSTCRDQAVVSKNSPTAAHPNHSSDQPLHSNGDVALERAADEKKRRQQVADQELEAHYRLRMQDEEFKAERIKSDERYRQYEHDAAERKAMQETLDRRAEEFERDCSRREEIRAAEARRDDMSYGATSYSHEPSYSHQPTITYEPTASYEPPASYEPAYVYEPPASYDTGYNPYGSGNY</sequence>
<feature type="region of interest" description="Disordered" evidence="1">
    <location>
        <begin position="11"/>
        <end position="71"/>
    </location>
</feature>
<feature type="region of interest" description="Disordered" evidence="1">
    <location>
        <begin position="180"/>
        <end position="199"/>
    </location>
</feature>
<gene>
    <name evidence="2" type="ORF">QBC34DRAFT_454611</name>
</gene>
<name>A0AAV9G0N1_9PEZI</name>
<evidence type="ECO:0000256" key="1">
    <source>
        <dbReference type="SAM" id="MobiDB-lite"/>
    </source>
</evidence>
<comment type="caution">
    <text evidence="2">The sequence shown here is derived from an EMBL/GenBank/DDBJ whole genome shotgun (WGS) entry which is preliminary data.</text>
</comment>